<evidence type="ECO:0000256" key="1">
    <source>
        <dbReference type="SAM" id="Phobius"/>
    </source>
</evidence>
<dbReference type="EMBL" id="DTAU01000104">
    <property type="protein sequence ID" value="HFQ79104.1"/>
    <property type="molecule type" value="Genomic_DNA"/>
</dbReference>
<organism evidence="3">
    <name type="scientific">Ignisphaera aggregans</name>
    <dbReference type="NCBI Taxonomy" id="334771"/>
    <lineage>
        <taxon>Archaea</taxon>
        <taxon>Thermoproteota</taxon>
        <taxon>Thermoprotei</taxon>
        <taxon>Desulfurococcales</taxon>
        <taxon>Desulfurococcaceae</taxon>
        <taxon>Ignisphaera</taxon>
    </lineage>
</organism>
<keyword evidence="1" id="KW-0472">Membrane</keyword>
<sequence>MSVVELHKSYLTILIWGLICEIIVLIYYLSNNKYSFEFYLTLGLLPITLGGVVAIVRAIKREVSG</sequence>
<feature type="transmembrane region" description="Helical" evidence="1">
    <location>
        <begin position="12"/>
        <end position="30"/>
    </location>
</feature>
<accession>A0A7J3MYW2</accession>
<keyword evidence="1" id="KW-0812">Transmembrane</keyword>
<feature type="transmembrane region" description="Helical" evidence="1">
    <location>
        <begin position="36"/>
        <end position="59"/>
    </location>
</feature>
<evidence type="ECO:0000313" key="2">
    <source>
        <dbReference type="EMBL" id="HFQ79104.1"/>
    </source>
</evidence>
<comment type="caution">
    <text evidence="3">The sequence shown here is derived from an EMBL/GenBank/DDBJ whole genome shotgun (WGS) entry which is preliminary data.</text>
</comment>
<dbReference type="AlphaFoldDB" id="A0A7J3MYW2"/>
<protein>
    <submittedName>
        <fullName evidence="3">Uncharacterized protein</fullName>
    </submittedName>
</protein>
<keyword evidence="1" id="KW-1133">Transmembrane helix</keyword>
<reference evidence="3" key="1">
    <citation type="journal article" date="2020" name="mSystems">
        <title>Genome- and Community-Level Interaction Insights into Carbon Utilization and Element Cycling Functions of Hydrothermarchaeota in Hydrothermal Sediment.</title>
        <authorList>
            <person name="Zhou Z."/>
            <person name="Liu Y."/>
            <person name="Xu W."/>
            <person name="Pan J."/>
            <person name="Luo Z.H."/>
            <person name="Li M."/>
        </authorList>
    </citation>
    <scope>NUCLEOTIDE SEQUENCE [LARGE SCALE GENOMIC DNA]</scope>
    <source>
        <strain evidence="2">SpSt-629</strain>
        <strain evidence="3">SpSt-688</strain>
    </source>
</reference>
<gene>
    <name evidence="2" type="ORF">ENT99_05305</name>
    <name evidence="3" type="ORF">ENU64_04865</name>
</gene>
<dbReference type="EMBL" id="DTDH01000148">
    <property type="protein sequence ID" value="HGT98743.1"/>
    <property type="molecule type" value="Genomic_DNA"/>
</dbReference>
<evidence type="ECO:0000313" key="3">
    <source>
        <dbReference type="EMBL" id="HGT98743.1"/>
    </source>
</evidence>
<name>A0A7J3MYW2_9CREN</name>
<proteinExistence type="predicted"/>